<dbReference type="RefSeq" id="WP_072900068.1">
    <property type="nucleotide sequence ID" value="NZ_FQXB01000001.1"/>
</dbReference>
<reference evidence="3 4" key="1">
    <citation type="submission" date="2016-11" db="EMBL/GenBank/DDBJ databases">
        <authorList>
            <person name="Jaros S."/>
            <person name="Januszkiewicz K."/>
            <person name="Wedrychowicz H."/>
        </authorList>
    </citation>
    <scope>NUCLEOTIDE SEQUENCE [LARGE SCALE GENOMIC DNA]</scope>
    <source>
        <strain evidence="3 4">DSM 28715</strain>
    </source>
</reference>
<protein>
    <submittedName>
        <fullName evidence="3">Uncharacterized conserved protein</fullName>
    </submittedName>
</protein>
<feature type="signal peptide" evidence="1">
    <location>
        <begin position="1"/>
        <end position="19"/>
    </location>
</feature>
<keyword evidence="4" id="KW-1185">Reference proteome</keyword>
<dbReference type="EMBL" id="FQXB01000001">
    <property type="protein sequence ID" value="SHG88093.1"/>
    <property type="molecule type" value="Genomic_DNA"/>
</dbReference>
<dbReference type="SUPFAM" id="SSF55166">
    <property type="entry name" value="Hedgehog/DD-peptidase"/>
    <property type="match status" value="1"/>
</dbReference>
<sequence length="303" mass="33129">MKRVGAYVLAICAATLALAEAPEQSPRPTSRVIATNAPPEVTLDIVRPALRPDSVAAYAPQIALPDVQDRPRLRPYLRPDLERGAETRPQRRAEQNLFAFSPYAISSSLVPTLRPPAIPQRFEQQRQARLRGQVCGDPDIQGTDVGRVEGRGRCGIDSAVRIKSVAGVRLSTQALMDCTTARALKRWIETGARPAVANIGGGIRSLRVVAHYACRFRNSASSGRLSEHSFGHAIDIAGIGLQNGDEITLLTDWGGGEKGRALRQMWRAACGPFGTVLGPESNRFHRDHFHFDTARYRSGSFCR</sequence>
<evidence type="ECO:0000313" key="3">
    <source>
        <dbReference type="EMBL" id="SHG88093.1"/>
    </source>
</evidence>
<evidence type="ECO:0000313" key="4">
    <source>
        <dbReference type="Proteomes" id="UP000184074"/>
    </source>
</evidence>
<keyword evidence="1" id="KW-0732">Signal</keyword>
<dbReference type="Proteomes" id="UP000184074">
    <property type="component" value="Unassembled WGS sequence"/>
</dbReference>
<evidence type="ECO:0000259" key="2">
    <source>
        <dbReference type="Pfam" id="PF06904"/>
    </source>
</evidence>
<feature type="domain" description="Extensin-like C-terminal" evidence="2">
    <location>
        <begin position="149"/>
        <end position="303"/>
    </location>
</feature>
<feature type="chain" id="PRO_5011979661" evidence="1">
    <location>
        <begin position="20"/>
        <end position="303"/>
    </location>
</feature>
<dbReference type="AlphaFoldDB" id="A0A1M5NGJ4"/>
<proteinExistence type="predicted"/>
<dbReference type="STRING" id="1508389.SAMN05444003_1376"/>
<dbReference type="Pfam" id="PF06904">
    <property type="entry name" value="Extensin-like_C"/>
    <property type="match status" value="1"/>
</dbReference>
<dbReference type="InterPro" id="IPR009045">
    <property type="entry name" value="Zn_M74/Hedgehog-like"/>
</dbReference>
<evidence type="ECO:0000256" key="1">
    <source>
        <dbReference type="SAM" id="SignalP"/>
    </source>
</evidence>
<organism evidence="3 4">
    <name type="scientific">Cognatiyoonia sediminum</name>
    <dbReference type="NCBI Taxonomy" id="1508389"/>
    <lineage>
        <taxon>Bacteria</taxon>
        <taxon>Pseudomonadati</taxon>
        <taxon>Pseudomonadota</taxon>
        <taxon>Alphaproteobacteria</taxon>
        <taxon>Rhodobacterales</taxon>
        <taxon>Paracoccaceae</taxon>
        <taxon>Cognatiyoonia</taxon>
    </lineage>
</organism>
<name>A0A1M5NGJ4_9RHOB</name>
<accession>A0A1M5NGJ4</accession>
<dbReference type="InterPro" id="IPR009683">
    <property type="entry name" value="Extensin-like_C"/>
</dbReference>
<gene>
    <name evidence="3" type="ORF">SAMN05444003_1376</name>
</gene>